<dbReference type="Gene3D" id="3.30.1620.10">
    <property type="entry name" value="b-12 dependent (class ii) ribonucleotide reductase, Chain A, Domain 2"/>
    <property type="match status" value="1"/>
</dbReference>
<dbReference type="GO" id="GO:0006260">
    <property type="term" value="P:DNA replication"/>
    <property type="evidence" value="ECO:0007669"/>
    <property type="project" value="UniProtKB-KW"/>
</dbReference>
<dbReference type="Pfam" id="PF17975">
    <property type="entry name" value="RNR_Alpha"/>
    <property type="match status" value="1"/>
</dbReference>
<keyword evidence="6" id="KW-0846">Cobalamin</keyword>
<feature type="domain" description="B12-dependent ribonucleotide reductase insertion" evidence="17">
    <location>
        <begin position="192"/>
        <end position="264"/>
    </location>
</feature>
<evidence type="ECO:0000256" key="2">
    <source>
        <dbReference type="ARBA" id="ARBA00005654"/>
    </source>
</evidence>
<reference evidence="18 19" key="1">
    <citation type="submission" date="2020-01" db="EMBL/GenBank/DDBJ databases">
        <title>Genome analysis of Anaerocolumna sp. CBA3638.</title>
        <authorList>
            <person name="Kim J."/>
            <person name="Roh S.W."/>
        </authorList>
    </citation>
    <scope>NUCLEOTIDE SEQUENCE [LARGE SCALE GENOMIC DNA]</scope>
    <source>
        <strain evidence="18 19">CBA3638</strain>
    </source>
</reference>
<evidence type="ECO:0000256" key="1">
    <source>
        <dbReference type="ARBA" id="ARBA00001922"/>
    </source>
</evidence>
<evidence type="ECO:0000256" key="9">
    <source>
        <dbReference type="ARBA" id="ARBA00023157"/>
    </source>
</evidence>
<gene>
    <name evidence="18" type="primary">nrdJ</name>
    <name evidence="18" type="ORF">Ana3638_03880</name>
</gene>
<evidence type="ECO:0000256" key="11">
    <source>
        <dbReference type="ARBA" id="ARBA00023285"/>
    </source>
</evidence>
<evidence type="ECO:0000256" key="3">
    <source>
        <dbReference type="ARBA" id="ARBA00012275"/>
    </source>
</evidence>
<evidence type="ECO:0000256" key="12">
    <source>
        <dbReference type="ARBA" id="ARBA00048987"/>
    </source>
</evidence>
<dbReference type="KEGG" id="anr:Ana3638_03880"/>
<dbReference type="RefSeq" id="WP_161836862.1">
    <property type="nucleotide sequence ID" value="NZ_CP048000.1"/>
</dbReference>
<evidence type="ECO:0000256" key="7">
    <source>
        <dbReference type="ARBA" id="ARBA00022705"/>
    </source>
</evidence>
<feature type="domain" description="Ribonucleotide reductase large subunit C-terminal" evidence="15">
    <location>
        <begin position="376"/>
        <end position="472"/>
    </location>
</feature>
<evidence type="ECO:0000256" key="8">
    <source>
        <dbReference type="ARBA" id="ARBA00023002"/>
    </source>
</evidence>
<evidence type="ECO:0000256" key="4">
    <source>
        <dbReference type="ARBA" id="ARBA00021063"/>
    </source>
</evidence>
<keyword evidence="7" id="KW-0235">DNA replication</keyword>
<evidence type="ECO:0000259" key="15">
    <source>
        <dbReference type="Pfam" id="PF02867"/>
    </source>
</evidence>
<evidence type="ECO:0000256" key="10">
    <source>
        <dbReference type="ARBA" id="ARBA00023284"/>
    </source>
</evidence>
<dbReference type="GO" id="GO:0000166">
    <property type="term" value="F:nucleotide binding"/>
    <property type="evidence" value="ECO:0007669"/>
    <property type="project" value="InterPro"/>
</dbReference>
<keyword evidence="11" id="KW-0170">Cobalt</keyword>
<evidence type="ECO:0000259" key="17">
    <source>
        <dbReference type="Pfam" id="PF21995"/>
    </source>
</evidence>
<comment type="catalytic activity">
    <reaction evidence="12">
        <text>a 2'-deoxyribonucleoside 5'-triphosphate + [thioredoxin]-disulfide + H2O = a ribonucleoside 5'-triphosphate + [thioredoxin]-dithiol</text>
        <dbReference type="Rhea" id="RHEA:12701"/>
        <dbReference type="Rhea" id="RHEA-COMP:10698"/>
        <dbReference type="Rhea" id="RHEA-COMP:10700"/>
        <dbReference type="ChEBI" id="CHEBI:15377"/>
        <dbReference type="ChEBI" id="CHEBI:29950"/>
        <dbReference type="ChEBI" id="CHEBI:50058"/>
        <dbReference type="ChEBI" id="CHEBI:61557"/>
        <dbReference type="ChEBI" id="CHEBI:61560"/>
        <dbReference type="EC" id="1.17.4.2"/>
    </reaction>
</comment>
<proteinExistence type="inferred from homology"/>
<dbReference type="Pfam" id="PF21995">
    <property type="entry name" value="RNR-II_ins_dom"/>
    <property type="match status" value="1"/>
</dbReference>
<evidence type="ECO:0000313" key="18">
    <source>
        <dbReference type="EMBL" id="QHQ60026.1"/>
    </source>
</evidence>
<dbReference type="InterPro" id="IPR000788">
    <property type="entry name" value="RNR_lg_C"/>
</dbReference>
<dbReference type="EMBL" id="CP048000">
    <property type="protein sequence ID" value="QHQ60026.1"/>
    <property type="molecule type" value="Genomic_DNA"/>
</dbReference>
<dbReference type="GO" id="GO:0008998">
    <property type="term" value="F:ribonucleoside-triphosphate reductase (thioredoxin) activity"/>
    <property type="evidence" value="ECO:0007669"/>
    <property type="project" value="UniProtKB-EC"/>
</dbReference>
<dbReference type="GO" id="GO:0004748">
    <property type="term" value="F:ribonucleoside-diphosphate reductase activity, thioredoxin disulfide as acceptor"/>
    <property type="evidence" value="ECO:0007669"/>
    <property type="project" value="InterPro"/>
</dbReference>
<dbReference type="SUPFAM" id="SSF51998">
    <property type="entry name" value="PFL-like glycyl radical enzymes"/>
    <property type="match status" value="1"/>
</dbReference>
<keyword evidence="10" id="KW-0676">Redox-active center</keyword>
<dbReference type="AlphaFoldDB" id="A0A6P1TJD7"/>
<keyword evidence="8 18" id="KW-0560">Oxidoreductase</keyword>
<name>A0A6P1TJD7_9FIRM</name>
<dbReference type="Gene3D" id="3.90.1390.10">
    <property type="entry name" value="b-12 dependent (class ii) ribonucleotide reductase, chain A, domain 3"/>
    <property type="match status" value="1"/>
</dbReference>
<dbReference type="InterPro" id="IPR040763">
    <property type="entry name" value="RNR_alpha_hel"/>
</dbReference>
<dbReference type="PANTHER" id="PTHR43371:SF1">
    <property type="entry name" value="RIBONUCLEOSIDE-DIPHOSPHATE REDUCTASE"/>
    <property type="match status" value="1"/>
</dbReference>
<dbReference type="InterPro" id="IPR050862">
    <property type="entry name" value="RdRp_reductase_class-2"/>
</dbReference>
<dbReference type="EC" id="1.17.4.2" evidence="3"/>
<accession>A0A6P1TJD7</accession>
<dbReference type="Pfam" id="PF02867">
    <property type="entry name" value="Ribonuc_red_lgC"/>
    <property type="match status" value="1"/>
</dbReference>
<comment type="cofactor">
    <cofactor evidence="1">
        <name>adenosylcob(III)alamin</name>
        <dbReference type="ChEBI" id="CHEBI:18408"/>
    </cofactor>
</comment>
<evidence type="ECO:0000256" key="13">
    <source>
        <dbReference type="PIRSR" id="PIRSR613345-1"/>
    </source>
</evidence>
<keyword evidence="5" id="KW-0021">Allosteric enzyme</keyword>
<evidence type="ECO:0000256" key="5">
    <source>
        <dbReference type="ARBA" id="ARBA00022533"/>
    </source>
</evidence>
<evidence type="ECO:0000256" key="14">
    <source>
        <dbReference type="PIRSR" id="PIRSR613345-2"/>
    </source>
</evidence>
<evidence type="ECO:0000256" key="6">
    <source>
        <dbReference type="ARBA" id="ARBA00022628"/>
    </source>
</evidence>
<dbReference type="PANTHER" id="PTHR43371">
    <property type="entry name" value="VITAMIN B12-DEPENDENT RIBONUCLEOTIDE REDUCTASE"/>
    <property type="match status" value="1"/>
</dbReference>
<dbReference type="InterPro" id="IPR054158">
    <property type="entry name" value="RNR-II_ins_dom"/>
</dbReference>
<evidence type="ECO:0000259" key="16">
    <source>
        <dbReference type="Pfam" id="PF17975"/>
    </source>
</evidence>
<keyword evidence="19" id="KW-1185">Reference proteome</keyword>
<protein>
    <recommendedName>
        <fullName evidence="4">Adenosylcobalamin-dependent ribonucleoside-triphosphate reductase</fullName>
        <ecNumber evidence="3">1.17.4.2</ecNumber>
    </recommendedName>
</protein>
<comment type="similarity">
    <text evidence="2">Belongs to the class II ribonucleoside-triphosphate reductase family.</text>
</comment>
<organism evidence="18 19">
    <name type="scientific">Anaerocolumna sedimenticola</name>
    <dbReference type="NCBI Taxonomy" id="2696063"/>
    <lineage>
        <taxon>Bacteria</taxon>
        <taxon>Bacillati</taxon>
        <taxon>Bacillota</taxon>
        <taxon>Clostridia</taxon>
        <taxon>Lachnospirales</taxon>
        <taxon>Lachnospiraceae</taxon>
        <taxon>Anaerocolumna</taxon>
    </lineage>
</organism>
<dbReference type="GO" id="GO:0031419">
    <property type="term" value="F:cobalamin binding"/>
    <property type="evidence" value="ECO:0007669"/>
    <property type="project" value="UniProtKB-KW"/>
</dbReference>
<keyword evidence="9 14" id="KW-1015">Disulfide bond</keyword>
<dbReference type="InterPro" id="IPR013345">
    <property type="entry name" value="RTP_Rdtase_AdoCbl-dep"/>
</dbReference>
<dbReference type="Gene3D" id="3.20.70.20">
    <property type="match status" value="1"/>
</dbReference>
<dbReference type="Proteomes" id="UP000464314">
    <property type="component" value="Chromosome"/>
</dbReference>
<sequence>MAGLLTEQFLNKYKNQKAPLSPIGEFVYLRTYSRYIEDKKRRENWFETVLRTTEYNIDLGIQYKKNLGISIDPIEEQNEAEQLFDNLYNLRTFTSGRTLYMGGTEIVKEYPLSNYNCCFTMIESLCDFVDVFYLLMLGCGVGIRIDKNLIAKMPYVRTVKLEGIYLENIRKETKKELMENTVLDINRDNPHIARIKVGDSKEGWCNALEIYFKLITEKKYDGIDTIIIDYSYVRPEGERLRRFGGRASGHKSLKRMFEKINKVILNNDDNKLKSIDVLDIATIISENVVSGGVRRSAMMIICEEDEEEVINAKKDIYTVIDGNWVENTDISHRKMSNNSVLYSGRPSLTRIKEMLHSIRINGEPGFINGAEAKRRKGTFEGLNPCGEILLKSKQCCNLTTNNLLSFVNDEDELELKKLEEVLKLSTRVAIRMTLVEVELPDWNQVMKEDRIVGISLTGIMDMVNKTKMTYEELGTLLRHLREVVHMEGKRYCDILKISVPKLMTTIKPEGTLSTLPCVSSGIHFAHSNYFIRRIRIATSDPLYKMIEKQGCYPIYNEVGQRDEDCTIKVIEFPVKAPEGKTKYDVGAIEQLELYKLSMLSWTDHNTSITVHVRENEWDDVAEWLYENFDYGVGVTFLPLYEETYPLLPFERTTKEDYENRLSKIKPIDYDLLAQFDVNETQDLIDGDCYNGFCPIR</sequence>
<evidence type="ECO:0000313" key="19">
    <source>
        <dbReference type="Proteomes" id="UP000464314"/>
    </source>
</evidence>
<feature type="active site" evidence="13">
    <location>
        <position position="385"/>
    </location>
</feature>
<feature type="domain" description="Ribonucleotide reductase alpha-helical" evidence="16">
    <location>
        <begin position="5"/>
        <end position="104"/>
    </location>
</feature>
<dbReference type="NCBIfam" id="TIGR02505">
    <property type="entry name" value="RTPR"/>
    <property type="match status" value="1"/>
</dbReference>
<feature type="active site" evidence="13">
    <location>
        <position position="387"/>
    </location>
</feature>
<feature type="disulfide bond" description="Redox-active" evidence="14">
    <location>
        <begin position="117"/>
        <end position="396"/>
    </location>
</feature>